<dbReference type="PANTHER" id="PTHR48079">
    <property type="entry name" value="PROTEIN YEEZ"/>
    <property type="match status" value="1"/>
</dbReference>
<dbReference type="EMBL" id="AGUE01000040">
    <property type="protein sequence ID" value="EHL02054.1"/>
    <property type="molecule type" value="Genomic_DNA"/>
</dbReference>
<dbReference type="Proteomes" id="UP000005446">
    <property type="component" value="Unassembled WGS sequence"/>
</dbReference>
<dbReference type="GO" id="GO:0005737">
    <property type="term" value="C:cytoplasm"/>
    <property type="evidence" value="ECO:0007669"/>
    <property type="project" value="TreeGrafter"/>
</dbReference>
<evidence type="ECO:0000313" key="2">
    <source>
        <dbReference type="Proteomes" id="UP000005446"/>
    </source>
</evidence>
<organism evidence="1 2">
    <name type="scientific">Glarea lozoyensis (strain ATCC 74030 / MF5533)</name>
    <dbReference type="NCBI Taxonomy" id="1104152"/>
    <lineage>
        <taxon>Eukaryota</taxon>
        <taxon>Fungi</taxon>
        <taxon>Dikarya</taxon>
        <taxon>Ascomycota</taxon>
        <taxon>Pezizomycotina</taxon>
        <taxon>Leotiomycetes</taxon>
        <taxon>Helotiales</taxon>
        <taxon>Helotiaceae</taxon>
        <taxon>Glarea</taxon>
    </lineage>
</organism>
<reference evidence="1 2" key="1">
    <citation type="journal article" date="2012" name="Eukaryot. Cell">
        <title>Genome sequence of the fungus Glarea lozoyensis: the first genome sequence of a species from the Helotiaceae family.</title>
        <authorList>
            <person name="Youssar L."/>
            <person name="Gruening B.A."/>
            <person name="Erxleben A."/>
            <person name="Guenther S."/>
            <person name="Huettel W."/>
        </authorList>
    </citation>
    <scope>NUCLEOTIDE SEQUENCE [LARGE SCALE GENOMIC DNA]</scope>
    <source>
        <strain evidence="2">ATCC 74030 / MF5533</strain>
    </source>
</reference>
<sequence length="212" mass="23645">MVADWPITGSRVDTSIHSDIDEDVYTLERSYDEPWSGVRDVNQIVVAFGEEVGVRTYIVIPPLIYGEGIGFFTKGFGQVQVIIHINDLCTLYHLLVTAIINTSSTLKCGKEGYYYAESGSRSWKSIAEQIGVVGHNLGVFENTDVKTVEMKEVADAFYKGDERLAESVLGSNSRIKGDRARRILGWKPEFSEGGFEGEVERVVRELLEKEGI</sequence>
<name>H0EHM5_GLAL7</name>
<evidence type="ECO:0000313" key="1">
    <source>
        <dbReference type="EMBL" id="EHL02054.1"/>
    </source>
</evidence>
<dbReference type="Gene3D" id="3.40.50.720">
    <property type="entry name" value="NAD(P)-binding Rossmann-like Domain"/>
    <property type="match status" value="1"/>
</dbReference>
<dbReference type="InterPro" id="IPR051783">
    <property type="entry name" value="NAD(P)-dependent_oxidoreduct"/>
</dbReference>
<dbReference type="GO" id="GO:0004029">
    <property type="term" value="F:aldehyde dehydrogenase (NAD+) activity"/>
    <property type="evidence" value="ECO:0007669"/>
    <property type="project" value="TreeGrafter"/>
</dbReference>
<gene>
    <name evidence="1" type="ORF">M7I_2009</name>
</gene>
<dbReference type="PANTHER" id="PTHR48079:SF6">
    <property type="entry name" value="NAD(P)-BINDING DOMAIN-CONTAINING PROTEIN-RELATED"/>
    <property type="match status" value="1"/>
</dbReference>
<dbReference type="InterPro" id="IPR036291">
    <property type="entry name" value="NAD(P)-bd_dom_sf"/>
</dbReference>
<dbReference type="HOGENOM" id="CLU_1288664_0_0_1"/>
<protein>
    <recommendedName>
        <fullName evidence="3">NAD(P)-binding Rossmann-fold containing protein</fullName>
    </recommendedName>
</protein>
<dbReference type="AlphaFoldDB" id="H0EHM5"/>
<dbReference type="SUPFAM" id="SSF51735">
    <property type="entry name" value="NAD(P)-binding Rossmann-fold domains"/>
    <property type="match status" value="1"/>
</dbReference>
<evidence type="ECO:0008006" key="3">
    <source>
        <dbReference type="Google" id="ProtNLM"/>
    </source>
</evidence>
<dbReference type="OrthoDB" id="10262413at2759"/>
<proteinExistence type="predicted"/>
<dbReference type="InParanoid" id="H0EHM5"/>
<accession>H0EHM5</accession>
<keyword evidence="2" id="KW-1185">Reference proteome</keyword>
<comment type="caution">
    <text evidence="1">The sequence shown here is derived from an EMBL/GenBank/DDBJ whole genome shotgun (WGS) entry which is preliminary data.</text>
</comment>